<dbReference type="Proteomes" id="UP000799424">
    <property type="component" value="Unassembled WGS sequence"/>
</dbReference>
<feature type="compositionally biased region" description="Polar residues" evidence="1">
    <location>
        <begin position="12"/>
        <end position="42"/>
    </location>
</feature>
<gene>
    <name evidence="2" type="ORF">CC86DRAFT_467296</name>
</gene>
<dbReference type="EMBL" id="MU006227">
    <property type="protein sequence ID" value="KAF2825619.1"/>
    <property type="molecule type" value="Genomic_DNA"/>
</dbReference>
<protein>
    <submittedName>
        <fullName evidence="2">Uncharacterized protein</fullName>
    </submittedName>
</protein>
<proteinExistence type="predicted"/>
<accession>A0A6A6ZYL2</accession>
<feature type="region of interest" description="Disordered" evidence="1">
    <location>
        <begin position="1"/>
        <end position="60"/>
    </location>
</feature>
<dbReference type="AlphaFoldDB" id="A0A6A6ZYL2"/>
<organism evidence="2 3">
    <name type="scientific">Ophiobolus disseminans</name>
    <dbReference type="NCBI Taxonomy" id="1469910"/>
    <lineage>
        <taxon>Eukaryota</taxon>
        <taxon>Fungi</taxon>
        <taxon>Dikarya</taxon>
        <taxon>Ascomycota</taxon>
        <taxon>Pezizomycotina</taxon>
        <taxon>Dothideomycetes</taxon>
        <taxon>Pleosporomycetidae</taxon>
        <taxon>Pleosporales</taxon>
        <taxon>Pleosporineae</taxon>
        <taxon>Phaeosphaeriaceae</taxon>
        <taxon>Ophiobolus</taxon>
    </lineage>
</organism>
<reference evidence="2" key="1">
    <citation type="journal article" date="2020" name="Stud. Mycol.">
        <title>101 Dothideomycetes genomes: a test case for predicting lifestyles and emergence of pathogens.</title>
        <authorList>
            <person name="Haridas S."/>
            <person name="Albert R."/>
            <person name="Binder M."/>
            <person name="Bloem J."/>
            <person name="Labutti K."/>
            <person name="Salamov A."/>
            <person name="Andreopoulos B."/>
            <person name="Baker S."/>
            <person name="Barry K."/>
            <person name="Bills G."/>
            <person name="Bluhm B."/>
            <person name="Cannon C."/>
            <person name="Castanera R."/>
            <person name="Culley D."/>
            <person name="Daum C."/>
            <person name="Ezra D."/>
            <person name="Gonzalez J."/>
            <person name="Henrissat B."/>
            <person name="Kuo A."/>
            <person name="Liang C."/>
            <person name="Lipzen A."/>
            <person name="Lutzoni F."/>
            <person name="Magnuson J."/>
            <person name="Mondo S."/>
            <person name="Nolan M."/>
            <person name="Ohm R."/>
            <person name="Pangilinan J."/>
            <person name="Park H.-J."/>
            <person name="Ramirez L."/>
            <person name="Alfaro M."/>
            <person name="Sun H."/>
            <person name="Tritt A."/>
            <person name="Yoshinaga Y."/>
            <person name="Zwiers L.-H."/>
            <person name="Turgeon B."/>
            <person name="Goodwin S."/>
            <person name="Spatafora J."/>
            <person name="Crous P."/>
            <person name="Grigoriev I."/>
        </authorList>
    </citation>
    <scope>NUCLEOTIDE SEQUENCE</scope>
    <source>
        <strain evidence="2">CBS 113818</strain>
    </source>
</reference>
<keyword evidence="3" id="KW-1185">Reference proteome</keyword>
<evidence type="ECO:0000313" key="3">
    <source>
        <dbReference type="Proteomes" id="UP000799424"/>
    </source>
</evidence>
<name>A0A6A6ZYL2_9PLEO</name>
<sequence>MTSITKEPRPTVTITLAPVQQPTWNPLPSMSLPDANNLNNSLHAAPAPTDSAGPQKQKTALPVCRKSTIEFVRWRVARGMGLAAVRNKAIGSDAECRAFARKMRNAAIFVTA</sequence>
<evidence type="ECO:0000313" key="2">
    <source>
        <dbReference type="EMBL" id="KAF2825619.1"/>
    </source>
</evidence>
<evidence type="ECO:0000256" key="1">
    <source>
        <dbReference type="SAM" id="MobiDB-lite"/>
    </source>
</evidence>